<evidence type="ECO:0000313" key="3">
    <source>
        <dbReference type="Proteomes" id="UP000008672"/>
    </source>
</evidence>
<dbReference type="InParanoid" id="H3ABX0"/>
<keyword evidence="3" id="KW-1185">Reference proteome</keyword>
<dbReference type="Pfam" id="PF14291">
    <property type="entry name" value="DUF4371"/>
    <property type="match status" value="1"/>
</dbReference>
<evidence type="ECO:0000313" key="2">
    <source>
        <dbReference type="Ensembl" id="ENSLACP00000007141.1"/>
    </source>
</evidence>
<dbReference type="InterPro" id="IPR012337">
    <property type="entry name" value="RNaseH-like_sf"/>
</dbReference>
<dbReference type="EMBL" id="AFYH01200377">
    <property type="status" value="NOT_ANNOTATED_CDS"/>
    <property type="molecule type" value="Genomic_DNA"/>
</dbReference>
<dbReference type="HOGENOM" id="CLU_006175_2_0_1"/>
<dbReference type="Proteomes" id="UP000008672">
    <property type="component" value="Unassembled WGS sequence"/>
</dbReference>
<dbReference type="STRING" id="7897.ENSLACP00000007141"/>
<dbReference type="eggNOG" id="ENOG502QPQD">
    <property type="taxonomic scope" value="Eukaryota"/>
</dbReference>
<evidence type="ECO:0000259" key="1">
    <source>
        <dbReference type="Pfam" id="PF14291"/>
    </source>
</evidence>
<dbReference type="SUPFAM" id="SSF53098">
    <property type="entry name" value="Ribonuclease H-like"/>
    <property type="match status" value="1"/>
</dbReference>
<reference evidence="2" key="2">
    <citation type="submission" date="2025-08" db="UniProtKB">
        <authorList>
            <consortium name="Ensembl"/>
        </authorList>
    </citation>
    <scope>IDENTIFICATION</scope>
</reference>
<dbReference type="Ensembl" id="ENSLACT00000007200.1">
    <property type="protein sequence ID" value="ENSLACP00000007141.1"/>
    <property type="gene ID" value="ENSLACG00000006336.1"/>
</dbReference>
<accession>H3ABX0</accession>
<dbReference type="PANTHER" id="PTHR45749">
    <property type="match status" value="1"/>
</dbReference>
<dbReference type="GeneTree" id="ENSGT00940000154356"/>
<organism evidence="2 3">
    <name type="scientific">Latimeria chalumnae</name>
    <name type="common">Coelacanth</name>
    <dbReference type="NCBI Taxonomy" id="7897"/>
    <lineage>
        <taxon>Eukaryota</taxon>
        <taxon>Metazoa</taxon>
        <taxon>Chordata</taxon>
        <taxon>Craniata</taxon>
        <taxon>Vertebrata</taxon>
        <taxon>Euteleostomi</taxon>
        <taxon>Coelacanthiformes</taxon>
        <taxon>Coelacanthidae</taxon>
        <taxon>Latimeria</taxon>
    </lineage>
</organism>
<name>H3ABX0_LATCH</name>
<reference evidence="3" key="1">
    <citation type="submission" date="2011-08" db="EMBL/GenBank/DDBJ databases">
        <title>The draft genome of Latimeria chalumnae.</title>
        <authorList>
            <person name="Di Palma F."/>
            <person name="Alfoldi J."/>
            <person name="Johnson J."/>
            <person name="Berlin A."/>
            <person name="Gnerre S."/>
            <person name="Jaffe D."/>
            <person name="MacCallum I."/>
            <person name="Young S."/>
            <person name="Walker B.J."/>
            <person name="Lander E."/>
            <person name="Lindblad-Toh K."/>
        </authorList>
    </citation>
    <scope>NUCLEOTIDE SEQUENCE [LARGE SCALE GENOMIC DNA]</scope>
    <source>
        <strain evidence="3">Wild caught</strain>
    </source>
</reference>
<dbReference type="EMBL" id="AFYH01200376">
    <property type="status" value="NOT_ANNOTATED_CDS"/>
    <property type="molecule type" value="Genomic_DNA"/>
</dbReference>
<reference evidence="2" key="3">
    <citation type="submission" date="2025-09" db="UniProtKB">
        <authorList>
            <consortium name="Ensembl"/>
        </authorList>
    </citation>
    <scope>IDENTIFICATION</scope>
</reference>
<feature type="domain" description="DUF4371" evidence="1">
    <location>
        <begin position="15"/>
        <end position="132"/>
    </location>
</feature>
<dbReference type="AlphaFoldDB" id="H3ABX0"/>
<dbReference type="OMA" id="CIVNCEL"/>
<sequence>MSEHLRQIKKKEISDHYLSKDIQNELISQLGRHILQAIVEKVHRTKYFGVIMDSTPDISHTEQLSITLCIVNCELSVGASIGEHFIGFLAIEATTGEALCNTLFGYLENLRIYINDHRGQAYDSASNMKGKVGCTTECWRLIKKALFMPCSSHSLNLVVLDAAKSSVMSVTFFSILQCIFTIFSTSTQCWSILKQYVTQLTVKPLSDTRWECHIESAKALRYQLNEVHSALETLADHAVQKKDSRTASEACSLAQEICSGPFLLCLVAWYDVLFQINRTNKLLQSPNVVMDTLKKL</sequence>
<proteinExistence type="predicted"/>
<dbReference type="InterPro" id="IPR025398">
    <property type="entry name" value="DUF4371"/>
</dbReference>
<protein>
    <recommendedName>
        <fullName evidence="1">DUF4371 domain-containing protein</fullName>
    </recommendedName>
</protein>
<dbReference type="PANTHER" id="PTHR45749:SF35">
    <property type="entry name" value="AC-LIKE TRANSPOSASE-RELATED"/>
    <property type="match status" value="1"/>
</dbReference>